<reference evidence="1 2" key="1">
    <citation type="submission" date="2018-08" db="EMBL/GenBank/DDBJ databases">
        <authorList>
            <person name="Khan S.A."/>
            <person name="Jeon C.O."/>
            <person name="Chun B.H."/>
            <person name="Jeong S.E."/>
        </authorList>
    </citation>
    <scope>NUCLEOTIDE SEQUENCE [LARGE SCALE GENOMIC DNA]</scope>
    <source>
        <strain evidence="1 2">S-16</strain>
    </source>
</reference>
<keyword evidence="2" id="KW-1185">Reference proteome</keyword>
<dbReference type="RefSeq" id="WP_124542318.1">
    <property type="nucleotide sequence ID" value="NZ_QUSW01000006.1"/>
</dbReference>
<dbReference type="OrthoDB" id="9154164at2"/>
<dbReference type="Proteomes" id="UP000267464">
    <property type="component" value="Unassembled WGS sequence"/>
</dbReference>
<comment type="caution">
    <text evidence="1">The sequence shown here is derived from an EMBL/GenBank/DDBJ whole genome shotgun (WGS) entry which is preliminary data.</text>
</comment>
<reference evidence="1 2" key="2">
    <citation type="submission" date="2018-12" db="EMBL/GenBank/DDBJ databases">
        <title>Rhizobacter gummiphilus sp. nov., a rubber-degrading bacterium isolated from the soil of a botanical garden in Japan.</title>
        <authorList>
            <person name="Shunsuke S.S."/>
        </authorList>
    </citation>
    <scope>NUCLEOTIDE SEQUENCE [LARGE SCALE GENOMIC DNA]</scope>
    <source>
        <strain evidence="1 2">S-16</strain>
    </source>
</reference>
<gene>
    <name evidence="1" type="ORF">DZC73_20845</name>
</gene>
<accession>A0A3N7HKW3</accession>
<dbReference type="AlphaFoldDB" id="A0A3N7HKW3"/>
<evidence type="ECO:0000313" key="1">
    <source>
        <dbReference type="EMBL" id="RQP22748.1"/>
    </source>
</evidence>
<sequence length="90" mass="10505">MNTEALNPPVSLIDDFKDLQMTIFEDREGDRTRKLVDYFRQAEIKSRELQIRTVDYEQKQFAQMLGDAFAASSRILLAAWQKAHSVELRV</sequence>
<evidence type="ECO:0000313" key="2">
    <source>
        <dbReference type="Proteomes" id="UP000267464"/>
    </source>
</evidence>
<name>A0A3N7HKW3_9BURK</name>
<proteinExistence type="predicted"/>
<dbReference type="EMBL" id="QUSW01000006">
    <property type="protein sequence ID" value="RQP22748.1"/>
    <property type="molecule type" value="Genomic_DNA"/>
</dbReference>
<protein>
    <submittedName>
        <fullName evidence="1">Uncharacterized protein</fullName>
    </submittedName>
</protein>
<organism evidence="1 2">
    <name type="scientific">Piscinibacter terrae</name>
    <dbReference type="NCBI Taxonomy" id="2496871"/>
    <lineage>
        <taxon>Bacteria</taxon>
        <taxon>Pseudomonadati</taxon>
        <taxon>Pseudomonadota</taxon>
        <taxon>Betaproteobacteria</taxon>
        <taxon>Burkholderiales</taxon>
        <taxon>Sphaerotilaceae</taxon>
        <taxon>Piscinibacter</taxon>
    </lineage>
</organism>